<dbReference type="EMBL" id="VFML01000001">
    <property type="protein sequence ID" value="TQJ01444.1"/>
    <property type="molecule type" value="Genomic_DNA"/>
</dbReference>
<accession>A0A542DED8</accession>
<name>A0A542DED8_AMYCI</name>
<proteinExistence type="predicted"/>
<dbReference type="AlphaFoldDB" id="A0A542DED8"/>
<evidence type="ECO:0000313" key="2">
    <source>
        <dbReference type="Proteomes" id="UP000320876"/>
    </source>
</evidence>
<dbReference type="Proteomes" id="UP000320876">
    <property type="component" value="Unassembled WGS sequence"/>
</dbReference>
<gene>
    <name evidence="1" type="ORF">FB471_1124</name>
</gene>
<comment type="caution">
    <text evidence="1">The sequence shown here is derived from an EMBL/GenBank/DDBJ whole genome shotgun (WGS) entry which is preliminary data.</text>
</comment>
<protein>
    <submittedName>
        <fullName evidence="1">Uncharacterized protein</fullName>
    </submittedName>
</protein>
<sequence length="245" mass="26296">MLGTVAPIPRKRIRSGAVTFMARWVGLVHGGPAGCRGPRGRAAVVWPCPIRSGDSLIANGSNRVLREQPSQQTRLTVTTTPDTEAGINVPQGPARIHVQHAAMAARSWRCYQRHRRHLVTAHRHWIAARVAGLAHLLVGNRMVAAIGAAAEPGNEQPVGLDTHLSPLVLRRASAIRRRIVRRSGHKPDVGRNGVAWPGWPARPEGAGHAPAVRANLGRKVNRAHRLTLACALGITRRPGAHGAAT</sequence>
<reference evidence="1 2" key="1">
    <citation type="submission" date="2019-06" db="EMBL/GenBank/DDBJ databases">
        <title>Sequencing the genomes of 1000 actinobacteria strains.</title>
        <authorList>
            <person name="Klenk H.-P."/>
        </authorList>
    </citation>
    <scope>NUCLEOTIDE SEQUENCE [LARGE SCALE GENOMIC DNA]</scope>
    <source>
        <strain evidence="1 2">DSM 45679</strain>
    </source>
</reference>
<evidence type="ECO:0000313" key="1">
    <source>
        <dbReference type="EMBL" id="TQJ01444.1"/>
    </source>
</evidence>
<organism evidence="1 2">
    <name type="scientific">Amycolatopsis cihanbeyliensis</name>
    <dbReference type="NCBI Taxonomy" id="1128664"/>
    <lineage>
        <taxon>Bacteria</taxon>
        <taxon>Bacillati</taxon>
        <taxon>Actinomycetota</taxon>
        <taxon>Actinomycetes</taxon>
        <taxon>Pseudonocardiales</taxon>
        <taxon>Pseudonocardiaceae</taxon>
        <taxon>Amycolatopsis</taxon>
    </lineage>
</organism>
<keyword evidence="2" id="KW-1185">Reference proteome</keyword>